<evidence type="ECO:0000313" key="1">
    <source>
        <dbReference type="EMBL" id="PKI37736.1"/>
    </source>
</evidence>
<comment type="caution">
    <text evidence="1">The sequence shown here is derived from an EMBL/GenBank/DDBJ whole genome shotgun (WGS) entry which is preliminary data.</text>
</comment>
<keyword evidence="2" id="KW-1185">Reference proteome</keyword>
<name>A0A2I0I2Q4_PUNGR</name>
<dbReference type="EMBL" id="PGOL01004339">
    <property type="protein sequence ID" value="PKI37736.1"/>
    <property type="molecule type" value="Genomic_DNA"/>
</dbReference>
<proteinExistence type="predicted"/>
<organism evidence="1 2">
    <name type="scientific">Punica granatum</name>
    <name type="common">Pomegranate</name>
    <dbReference type="NCBI Taxonomy" id="22663"/>
    <lineage>
        <taxon>Eukaryota</taxon>
        <taxon>Viridiplantae</taxon>
        <taxon>Streptophyta</taxon>
        <taxon>Embryophyta</taxon>
        <taxon>Tracheophyta</taxon>
        <taxon>Spermatophyta</taxon>
        <taxon>Magnoliopsida</taxon>
        <taxon>eudicotyledons</taxon>
        <taxon>Gunneridae</taxon>
        <taxon>Pentapetalae</taxon>
        <taxon>rosids</taxon>
        <taxon>malvids</taxon>
        <taxon>Myrtales</taxon>
        <taxon>Lythraceae</taxon>
        <taxon>Punica</taxon>
    </lineage>
</organism>
<evidence type="ECO:0000313" key="2">
    <source>
        <dbReference type="Proteomes" id="UP000233551"/>
    </source>
</evidence>
<accession>A0A2I0I2Q4</accession>
<gene>
    <name evidence="1" type="ORF">CRG98_041887</name>
</gene>
<protein>
    <submittedName>
        <fullName evidence="1">Uncharacterized protein</fullName>
    </submittedName>
</protein>
<dbReference type="AlphaFoldDB" id="A0A2I0I2Q4"/>
<dbReference type="Proteomes" id="UP000233551">
    <property type="component" value="Unassembled WGS sequence"/>
</dbReference>
<reference evidence="1 2" key="1">
    <citation type="submission" date="2017-11" db="EMBL/GenBank/DDBJ databases">
        <title>De-novo sequencing of pomegranate (Punica granatum L.) genome.</title>
        <authorList>
            <person name="Akparov Z."/>
            <person name="Amiraslanov A."/>
            <person name="Hajiyeva S."/>
            <person name="Abbasov M."/>
            <person name="Kaur K."/>
            <person name="Hamwieh A."/>
            <person name="Solovyev V."/>
            <person name="Salamov A."/>
            <person name="Braich B."/>
            <person name="Kosarev P."/>
            <person name="Mahmoud A."/>
            <person name="Hajiyev E."/>
            <person name="Babayeva S."/>
            <person name="Izzatullayeva V."/>
            <person name="Mammadov A."/>
            <person name="Mammadov A."/>
            <person name="Sharifova S."/>
            <person name="Ojaghi J."/>
            <person name="Eynullazada K."/>
            <person name="Bayramov B."/>
            <person name="Abdulazimova A."/>
            <person name="Shahmuradov I."/>
        </authorList>
    </citation>
    <scope>NUCLEOTIDE SEQUENCE [LARGE SCALE GENOMIC DNA]</scope>
    <source>
        <strain evidence="2">cv. AG2017</strain>
        <tissue evidence="1">Leaf</tissue>
    </source>
</reference>
<sequence>MVKEELGTVVGSPNLLPHSNLQICSEGERRIKFGDGLKPAATRGVHGYRVYPESVGTYPNGFRVGSGSMIQQNRVRFQNLETCPLQGRVPIGSSLCRPKWKFYMVSERVMLPHAHVGSHHAIFSFEAAKSAPHIGSSLCRPKWKFYMVSERVMLPHAHVGSHHAIFSFEAAKSAPHVNRAKEWPDPISR</sequence>